<evidence type="ECO:0000256" key="6">
    <source>
        <dbReference type="ARBA" id="ARBA00017032"/>
    </source>
</evidence>
<evidence type="ECO:0000313" key="21">
    <source>
        <dbReference type="EMBL" id="SVB96162.1"/>
    </source>
</evidence>
<dbReference type="FunFam" id="3.30.56.10:FF:000002">
    <property type="entry name" value="Phenylalanine--tRNA ligase beta subunit"/>
    <property type="match status" value="1"/>
</dbReference>
<evidence type="ECO:0000256" key="12">
    <source>
        <dbReference type="ARBA" id="ARBA00022840"/>
    </source>
</evidence>
<accession>A0A382IA43</accession>
<evidence type="ECO:0000259" key="19">
    <source>
        <dbReference type="PROSITE" id="PS51447"/>
    </source>
</evidence>
<evidence type="ECO:0000256" key="9">
    <source>
        <dbReference type="ARBA" id="ARBA00022598"/>
    </source>
</evidence>
<evidence type="ECO:0000256" key="8">
    <source>
        <dbReference type="ARBA" id="ARBA00022555"/>
    </source>
</evidence>
<feature type="non-terminal residue" evidence="21">
    <location>
        <position position="449"/>
    </location>
</feature>
<keyword evidence="13" id="KW-0460">Magnesium</keyword>
<dbReference type="Gene3D" id="3.30.56.10">
    <property type="match status" value="1"/>
</dbReference>
<dbReference type="InterPro" id="IPR005147">
    <property type="entry name" value="tRNA_synthase_B5-dom"/>
</dbReference>
<dbReference type="SUPFAM" id="SSF46955">
    <property type="entry name" value="Putative DNA-binding domain"/>
    <property type="match status" value="1"/>
</dbReference>
<evidence type="ECO:0000256" key="5">
    <source>
        <dbReference type="ARBA" id="ARBA00012814"/>
    </source>
</evidence>
<dbReference type="Pfam" id="PF03147">
    <property type="entry name" value="FDX-ACB"/>
    <property type="match status" value="1"/>
</dbReference>
<feature type="domain" description="B5" evidence="20">
    <location>
        <begin position="67"/>
        <end position="149"/>
    </location>
</feature>
<dbReference type="SUPFAM" id="SSF54991">
    <property type="entry name" value="Anticodon-binding domain of PheRS"/>
    <property type="match status" value="1"/>
</dbReference>
<keyword evidence="12" id="KW-0067">ATP-binding</keyword>
<evidence type="ECO:0000256" key="16">
    <source>
        <dbReference type="ARBA" id="ARBA00023146"/>
    </source>
</evidence>
<evidence type="ECO:0000256" key="11">
    <source>
        <dbReference type="ARBA" id="ARBA00022741"/>
    </source>
</evidence>
<keyword evidence="14" id="KW-0694">RNA-binding</keyword>
<dbReference type="PANTHER" id="PTHR10947:SF0">
    <property type="entry name" value="PHENYLALANINE--TRNA LIGASE BETA SUBUNIT"/>
    <property type="match status" value="1"/>
</dbReference>
<evidence type="ECO:0000259" key="20">
    <source>
        <dbReference type="PROSITE" id="PS51483"/>
    </source>
</evidence>
<keyword evidence="15" id="KW-0648">Protein biosynthesis</keyword>
<sequence length="449" mass="50002">SAFFSPTAIAGRARSYGMSTDAAHRFERGVDWQGQARAIERATELLLKISGGEPGPTVVTIDEANLPAMKVIELRASRISLVLGVDISTDIVDEILNRLGFANRVLDQNNEITEHIWEVSAPSHRFDIAIEADLIEEISRVYGYNNLPVRTPRASLSMLPRSETDLSLNRIRHQLVSRGWFEAITYSFVDAGLQGQLDTTQEPIELANPLSSDMSVMRTTIWTGLLNSLIYNLNRQQDQVRLFETGLCFSQAPNQSSLTFDDIDQVRKLAGVACGRRESENWVNSSEVIDFFDIKGDLESVLALSGEPEAFVISADKHPALHPGQSASIEKYGENVGFIGLLDPRIHQSLDIRYPIFLFEIKTDIIISKSLAEHTPMSRFPEVRRDIAIIVDQKITAKDVRSCINSAADDSLQNLKLFDVYRGKGIDPNRKSLALGLTFTHSSRTLTDD</sequence>
<dbReference type="InterPro" id="IPR041616">
    <property type="entry name" value="PheRS_beta_core"/>
</dbReference>
<dbReference type="PANTHER" id="PTHR10947">
    <property type="entry name" value="PHENYLALANYL-TRNA SYNTHETASE BETA CHAIN AND LEUCINE-RICH REPEAT-CONTAINING PROTEIN 47"/>
    <property type="match status" value="1"/>
</dbReference>
<dbReference type="Pfam" id="PF17759">
    <property type="entry name" value="tRNA_synthFbeta"/>
    <property type="match status" value="1"/>
</dbReference>
<dbReference type="CDD" id="cd00769">
    <property type="entry name" value="PheRS_beta_core"/>
    <property type="match status" value="1"/>
</dbReference>
<dbReference type="InterPro" id="IPR020825">
    <property type="entry name" value="Phe-tRNA_synthase-like_B3/B4"/>
</dbReference>
<evidence type="ECO:0000256" key="2">
    <source>
        <dbReference type="ARBA" id="ARBA00004496"/>
    </source>
</evidence>
<evidence type="ECO:0000256" key="14">
    <source>
        <dbReference type="ARBA" id="ARBA00022884"/>
    </source>
</evidence>
<dbReference type="GO" id="GO:0004826">
    <property type="term" value="F:phenylalanine-tRNA ligase activity"/>
    <property type="evidence" value="ECO:0007669"/>
    <property type="project" value="UniProtKB-EC"/>
</dbReference>
<dbReference type="InterPro" id="IPR009061">
    <property type="entry name" value="DNA-bd_dom_put_sf"/>
</dbReference>
<dbReference type="Pfam" id="PF03483">
    <property type="entry name" value="B3_4"/>
    <property type="match status" value="1"/>
</dbReference>
<evidence type="ECO:0000256" key="1">
    <source>
        <dbReference type="ARBA" id="ARBA00001946"/>
    </source>
</evidence>
<evidence type="ECO:0000256" key="3">
    <source>
        <dbReference type="ARBA" id="ARBA00008653"/>
    </source>
</evidence>
<dbReference type="InterPro" id="IPR045060">
    <property type="entry name" value="Phe-tRNA-ligase_IIc_bsu"/>
</dbReference>
<evidence type="ECO:0000256" key="13">
    <source>
        <dbReference type="ARBA" id="ARBA00022842"/>
    </source>
</evidence>
<keyword evidence="8" id="KW-0820">tRNA-binding</keyword>
<dbReference type="GO" id="GO:0000287">
    <property type="term" value="F:magnesium ion binding"/>
    <property type="evidence" value="ECO:0007669"/>
    <property type="project" value="InterPro"/>
</dbReference>
<evidence type="ECO:0000256" key="7">
    <source>
        <dbReference type="ARBA" id="ARBA00022490"/>
    </source>
</evidence>
<gene>
    <name evidence="21" type="ORF">METZ01_LOCUS249016</name>
</gene>
<dbReference type="SUPFAM" id="SSF56037">
    <property type="entry name" value="PheT/TilS domain"/>
    <property type="match status" value="1"/>
</dbReference>
<comment type="subcellular location">
    <subcellularLocation>
        <location evidence="2">Cytoplasm</location>
    </subcellularLocation>
</comment>
<dbReference type="Gene3D" id="3.30.930.10">
    <property type="entry name" value="Bira Bifunctional Protein, Domain 2"/>
    <property type="match status" value="1"/>
</dbReference>
<dbReference type="GO" id="GO:0006432">
    <property type="term" value="P:phenylalanyl-tRNA aminoacylation"/>
    <property type="evidence" value="ECO:0007669"/>
    <property type="project" value="InterPro"/>
</dbReference>
<comment type="cofactor">
    <cofactor evidence="1">
        <name>Mg(2+)</name>
        <dbReference type="ChEBI" id="CHEBI:18420"/>
    </cofactor>
</comment>
<dbReference type="Gene3D" id="3.30.70.380">
    <property type="entry name" value="Ferrodoxin-fold anticodon-binding domain"/>
    <property type="match status" value="1"/>
</dbReference>
<comment type="similarity">
    <text evidence="3">Belongs to the phenylalanyl-tRNA synthetase beta subunit family. Type 1 subfamily.</text>
</comment>
<dbReference type="PROSITE" id="PS51483">
    <property type="entry name" value="B5"/>
    <property type="match status" value="1"/>
</dbReference>
<comment type="catalytic activity">
    <reaction evidence="18">
        <text>tRNA(Phe) + L-phenylalanine + ATP = L-phenylalanyl-tRNA(Phe) + AMP + diphosphate + H(+)</text>
        <dbReference type="Rhea" id="RHEA:19413"/>
        <dbReference type="Rhea" id="RHEA-COMP:9668"/>
        <dbReference type="Rhea" id="RHEA-COMP:9699"/>
        <dbReference type="ChEBI" id="CHEBI:15378"/>
        <dbReference type="ChEBI" id="CHEBI:30616"/>
        <dbReference type="ChEBI" id="CHEBI:33019"/>
        <dbReference type="ChEBI" id="CHEBI:58095"/>
        <dbReference type="ChEBI" id="CHEBI:78442"/>
        <dbReference type="ChEBI" id="CHEBI:78531"/>
        <dbReference type="ChEBI" id="CHEBI:456215"/>
        <dbReference type="EC" id="6.1.1.20"/>
    </reaction>
</comment>
<feature type="non-terminal residue" evidence="21">
    <location>
        <position position="1"/>
    </location>
</feature>
<dbReference type="GO" id="GO:0005524">
    <property type="term" value="F:ATP binding"/>
    <property type="evidence" value="ECO:0007669"/>
    <property type="project" value="UniProtKB-KW"/>
</dbReference>
<dbReference type="Pfam" id="PF03484">
    <property type="entry name" value="B5"/>
    <property type="match status" value="1"/>
</dbReference>
<dbReference type="Gene3D" id="3.50.40.10">
    <property type="entry name" value="Phenylalanyl-trna Synthetase, Chain B, domain 3"/>
    <property type="match status" value="1"/>
</dbReference>
<keyword evidence="11" id="KW-0547">Nucleotide-binding</keyword>
<dbReference type="PROSITE" id="PS51447">
    <property type="entry name" value="FDX_ACB"/>
    <property type="match status" value="1"/>
</dbReference>
<keyword evidence="7" id="KW-0963">Cytoplasm</keyword>
<proteinExistence type="inferred from homology"/>
<dbReference type="SUPFAM" id="SSF55681">
    <property type="entry name" value="Class II aaRS and biotin synthetases"/>
    <property type="match status" value="1"/>
</dbReference>
<protein>
    <recommendedName>
        <fullName evidence="6">Phenylalanine--tRNA ligase beta subunit</fullName>
        <ecNumber evidence="5">6.1.1.20</ecNumber>
    </recommendedName>
    <alternativeName>
        <fullName evidence="17">Phenylalanyl-tRNA synthetase beta subunit</fullName>
    </alternativeName>
</protein>
<dbReference type="SMART" id="SM00874">
    <property type="entry name" value="B5"/>
    <property type="match status" value="1"/>
</dbReference>
<keyword evidence="10" id="KW-0479">Metal-binding</keyword>
<keyword evidence="16" id="KW-0030">Aminoacyl-tRNA synthetase</keyword>
<keyword evidence="9" id="KW-0436">Ligase</keyword>
<dbReference type="FunFam" id="3.30.930.10:FF:000022">
    <property type="entry name" value="Phenylalanine--tRNA ligase beta subunit"/>
    <property type="match status" value="1"/>
</dbReference>
<organism evidence="21">
    <name type="scientific">marine metagenome</name>
    <dbReference type="NCBI Taxonomy" id="408172"/>
    <lineage>
        <taxon>unclassified sequences</taxon>
        <taxon>metagenomes</taxon>
        <taxon>ecological metagenomes</taxon>
    </lineage>
</organism>
<name>A0A382IA43_9ZZZZ</name>
<dbReference type="InterPro" id="IPR005121">
    <property type="entry name" value="Fdx_antiC-bd"/>
</dbReference>
<dbReference type="InterPro" id="IPR045864">
    <property type="entry name" value="aa-tRNA-synth_II/BPL/LPL"/>
</dbReference>
<dbReference type="EC" id="6.1.1.20" evidence="5"/>
<dbReference type="SMART" id="SM00896">
    <property type="entry name" value="FDX-ACB"/>
    <property type="match status" value="1"/>
</dbReference>
<dbReference type="InterPro" id="IPR005146">
    <property type="entry name" value="B3/B4_tRNA-bd"/>
</dbReference>
<evidence type="ECO:0000256" key="17">
    <source>
        <dbReference type="ARBA" id="ARBA00033189"/>
    </source>
</evidence>
<evidence type="ECO:0000256" key="15">
    <source>
        <dbReference type="ARBA" id="ARBA00022917"/>
    </source>
</evidence>
<evidence type="ECO:0000256" key="18">
    <source>
        <dbReference type="ARBA" id="ARBA00049255"/>
    </source>
</evidence>
<comment type="subunit">
    <text evidence="4">Tetramer of two alpha and two beta subunits.</text>
</comment>
<evidence type="ECO:0000256" key="4">
    <source>
        <dbReference type="ARBA" id="ARBA00011209"/>
    </source>
</evidence>
<reference evidence="21" key="1">
    <citation type="submission" date="2018-05" db="EMBL/GenBank/DDBJ databases">
        <authorList>
            <person name="Lanie J.A."/>
            <person name="Ng W.-L."/>
            <person name="Kazmierczak K.M."/>
            <person name="Andrzejewski T.M."/>
            <person name="Davidsen T.M."/>
            <person name="Wayne K.J."/>
            <person name="Tettelin H."/>
            <person name="Glass J.I."/>
            <person name="Rusch D."/>
            <person name="Podicherti R."/>
            <person name="Tsui H.-C.T."/>
            <person name="Winkler M.E."/>
        </authorList>
    </citation>
    <scope>NUCLEOTIDE SEQUENCE</scope>
</reference>
<dbReference type="GO" id="GO:0009328">
    <property type="term" value="C:phenylalanine-tRNA ligase complex"/>
    <property type="evidence" value="ECO:0007669"/>
    <property type="project" value="TreeGrafter"/>
</dbReference>
<dbReference type="EMBL" id="UINC01065964">
    <property type="protein sequence ID" value="SVB96162.1"/>
    <property type="molecule type" value="Genomic_DNA"/>
</dbReference>
<feature type="domain" description="FDX-ACB" evidence="19">
    <location>
        <begin position="378"/>
        <end position="449"/>
    </location>
</feature>
<evidence type="ECO:0000256" key="10">
    <source>
        <dbReference type="ARBA" id="ARBA00022723"/>
    </source>
</evidence>
<dbReference type="InterPro" id="IPR036690">
    <property type="entry name" value="Fdx_antiC-bd_sf"/>
</dbReference>
<dbReference type="AlphaFoldDB" id="A0A382IA43"/>
<dbReference type="GO" id="GO:0000049">
    <property type="term" value="F:tRNA binding"/>
    <property type="evidence" value="ECO:0007669"/>
    <property type="project" value="UniProtKB-KW"/>
</dbReference>